<gene>
    <name evidence="2" type="ORF">Atai01_59700</name>
</gene>
<comment type="caution">
    <text evidence="2">The sequence shown here is derived from an EMBL/GenBank/DDBJ whole genome shotgun (WGS) entry which is preliminary data.</text>
</comment>
<evidence type="ECO:0000256" key="1">
    <source>
        <dbReference type="SAM" id="MobiDB-lite"/>
    </source>
</evidence>
<keyword evidence="3" id="KW-1185">Reference proteome</keyword>
<accession>A0A9W6VKB6</accession>
<sequence length="142" mass="14911">MPPASPPRLDQDGRDEARALRVVGKLTRGAGDFLTRGQAGDAETDDEGAFGGQLDRGVRVRDRVDPALFRVGRIELGKCLFTQHVRVRGAPGDALDTGDLRGVPGGGGADFDGAHGVEHSQSRSIAGPRAATRVEIGRQTST</sequence>
<feature type="region of interest" description="Disordered" evidence="1">
    <location>
        <begin position="32"/>
        <end position="52"/>
    </location>
</feature>
<dbReference type="AlphaFoldDB" id="A0A9W6VKB6"/>
<organism evidence="2 3">
    <name type="scientific">Amycolatopsis taiwanensis</name>
    <dbReference type="NCBI Taxonomy" id="342230"/>
    <lineage>
        <taxon>Bacteria</taxon>
        <taxon>Bacillati</taxon>
        <taxon>Actinomycetota</taxon>
        <taxon>Actinomycetes</taxon>
        <taxon>Pseudonocardiales</taxon>
        <taxon>Pseudonocardiaceae</taxon>
        <taxon>Amycolatopsis</taxon>
    </lineage>
</organism>
<evidence type="ECO:0000313" key="3">
    <source>
        <dbReference type="Proteomes" id="UP001165136"/>
    </source>
</evidence>
<feature type="region of interest" description="Disordered" evidence="1">
    <location>
        <begin position="90"/>
        <end position="142"/>
    </location>
</feature>
<name>A0A9W6VKB6_9PSEU</name>
<reference evidence="2" key="1">
    <citation type="submission" date="2023-03" db="EMBL/GenBank/DDBJ databases">
        <title>Amycolatopsis taiwanensis NBRC 103393.</title>
        <authorList>
            <person name="Ichikawa N."/>
            <person name="Sato H."/>
            <person name="Tonouchi N."/>
        </authorList>
    </citation>
    <scope>NUCLEOTIDE SEQUENCE</scope>
    <source>
        <strain evidence="2">NBRC 103393</strain>
    </source>
</reference>
<evidence type="ECO:0000313" key="2">
    <source>
        <dbReference type="EMBL" id="GLY69351.1"/>
    </source>
</evidence>
<dbReference type="Proteomes" id="UP001165136">
    <property type="component" value="Unassembled WGS sequence"/>
</dbReference>
<feature type="compositionally biased region" description="Basic and acidic residues" evidence="1">
    <location>
        <begin position="112"/>
        <end position="121"/>
    </location>
</feature>
<dbReference type="EMBL" id="BSTI01000016">
    <property type="protein sequence ID" value="GLY69351.1"/>
    <property type="molecule type" value="Genomic_DNA"/>
</dbReference>
<proteinExistence type="predicted"/>
<protein>
    <submittedName>
        <fullName evidence="2">Uncharacterized protein</fullName>
    </submittedName>
</protein>